<keyword evidence="2" id="KW-0732">Signal</keyword>
<accession>A0A449BDE9</accession>
<feature type="signal peptide" evidence="2">
    <location>
        <begin position="1"/>
        <end position="19"/>
    </location>
</feature>
<sequence length="1272" mass="146238">MLKKISYIVFLITSLFVLYACKSNDVVNDDYESKNGELIKTVDSAGNKVEIGAYATHNANDVDASFLGYGINLANYSQVSARNTNITFPVFARDKISQQQVIKVYETVTDIKNIEGKTMEEYIQSLQVKAKVKLGAPFGKLDIAASFSTQTTNSKEQMYKTIDIQEQSYYLGLQVNPNDYADMLSESFVNDAKNLPIEQFIRRYGSHVLTSVTMGGAMKLDYTIASFDDTNVNNVSVAVDASVRGWIKTNVDIDVDYRESIKNKNVNVSVNLSVIGGETVGIYSEQDISKKYAEWQKSIKDKPSLMGIKDDNSLYPIWDIVAGINSNGDSDNAIYQKRASEIQAYFLKVGQDNYQSILSQYSEKKIVFPSGIKKVTIEPEGNTDIAKIQDITYKTGVLNSNTRYKVNLEYENEVTGHHSITYIPIKESENVKVSSNGILEATLPDNIDSANVEVLINAGGISRTVKLYIEKVFRVDYVSNGGNDLNSIDGIQKYSTIYEPIEPYKENYQFVGWYTDQALTQRYDFDEKIVSDLVLYAKWNRLLTVTYVIEGDRTDIKNGYISGETKVIDDFIPRKVGYYFKGWYMERELKTQYTFDETISKDLVLYAKWEKLLTVTFYDGETLIESRDGFRKGIDLVVDAPVVSKDEYIFEGWYTDLNLITKYEFNSALTNDTNIYAKWKKKPTYIVTFDLGIEGKNRLAENLKDGDKIYINEYVTNDDLNRNGYKFIGWYFIANGEERKYTGNEFVVNSDFTFTAKWLPKQIYTLTFKFMTDKNDFVDTGNEESSKFDLNQHSVLASPKKHGYIFDGWYTMNEDGIERKLIGTVFEVNGNMTFTAKWIMGQVTITYEGLKEGDSNTNPGSVSIINPLELKKAERKGYTFDGWYEEITLENYQLVEEINLNDRDPEIEEIILQARWTKTKYTITYHNVDSNSENNPTTFYFDDKPKSLHDATRPGYTFVGWYRNVDSTVKVTEIKGFSSNLVLYAKWEKITYTITYKNIDTNNPNNPNEYQITSDIDLYEPTKQGNTFVGWYLSKNGNDKIIKIKNMTGNIDLYAKWEVKKYNISYFNVENAVNDNADTLEHGSLLKLKSPIKEHYNFIGWYLDSELTINFEPNIHYDKDINLYAKWEVKKYNISYFNVEDAVNDNADTLEHGSLLKLKSPIKEHYNFIGWYLDSELTINFEPNIYYDKDINLYAKWSIKVYTITYTYNVDVDASNPNKESANANSQVNLFGPMMFGPEYKFLGWYLNGVQVSRFVIISDVTIEGRFEKIFW</sequence>
<protein>
    <submittedName>
        <fullName evidence="4">Internalin-A</fullName>
    </submittedName>
</protein>
<dbReference type="KEGG" id="aaxa:NCTC10138_00699"/>
<dbReference type="OrthoDB" id="384575at2"/>
<dbReference type="PROSITE" id="PS51257">
    <property type="entry name" value="PROKAR_LIPOPROTEIN"/>
    <property type="match status" value="1"/>
</dbReference>
<comment type="subcellular location">
    <subcellularLocation>
        <location evidence="1">Cell envelope</location>
    </subcellularLocation>
</comment>
<reference evidence="4 5" key="1">
    <citation type="submission" date="2019-01" db="EMBL/GenBank/DDBJ databases">
        <authorList>
            <consortium name="Pathogen Informatics"/>
        </authorList>
    </citation>
    <scope>NUCLEOTIDE SEQUENCE [LARGE SCALE GENOMIC DNA]</scope>
    <source>
        <strain evidence="4 5">NCTC10138</strain>
    </source>
</reference>
<evidence type="ECO:0000256" key="1">
    <source>
        <dbReference type="ARBA" id="ARBA00004196"/>
    </source>
</evidence>
<dbReference type="InterPro" id="IPR042229">
    <property type="entry name" value="Listeria/Bacterioides_rpt_sf"/>
</dbReference>
<proteinExistence type="predicted"/>
<evidence type="ECO:0000256" key="2">
    <source>
        <dbReference type="SAM" id="SignalP"/>
    </source>
</evidence>
<organism evidence="4 5">
    <name type="scientific">Haploplasma axanthum</name>
    <name type="common">Acholeplasma axanthum</name>
    <dbReference type="NCBI Taxonomy" id="29552"/>
    <lineage>
        <taxon>Bacteria</taxon>
        <taxon>Bacillati</taxon>
        <taxon>Mycoplasmatota</taxon>
        <taxon>Mollicutes</taxon>
        <taxon>Acholeplasmatales</taxon>
        <taxon>Acholeplasmataceae</taxon>
        <taxon>Haploplasma</taxon>
    </lineage>
</organism>
<keyword evidence="5" id="KW-1185">Reference proteome</keyword>
<dbReference type="GO" id="GO:0030313">
    <property type="term" value="C:cell envelope"/>
    <property type="evidence" value="ECO:0007669"/>
    <property type="project" value="UniProtKB-SubCell"/>
</dbReference>
<evidence type="ECO:0000259" key="3">
    <source>
        <dbReference type="PROSITE" id="PS51412"/>
    </source>
</evidence>
<dbReference type="Pfam" id="PF09479">
    <property type="entry name" value="Flg_new"/>
    <property type="match status" value="10"/>
</dbReference>
<dbReference type="Proteomes" id="UP000289841">
    <property type="component" value="Chromosome"/>
</dbReference>
<dbReference type="InterPro" id="IPR020864">
    <property type="entry name" value="MACPF"/>
</dbReference>
<dbReference type="Pfam" id="PF01823">
    <property type="entry name" value="MACPF"/>
    <property type="match status" value="1"/>
</dbReference>
<evidence type="ECO:0000313" key="4">
    <source>
        <dbReference type="EMBL" id="VEU80330.1"/>
    </source>
</evidence>
<dbReference type="NCBIfam" id="TIGR02543">
    <property type="entry name" value="List_Bact_rpt"/>
    <property type="match status" value="7"/>
</dbReference>
<feature type="domain" description="MACPF" evidence="3">
    <location>
        <begin position="28"/>
        <end position="353"/>
    </location>
</feature>
<dbReference type="Gene3D" id="2.60.40.4270">
    <property type="entry name" value="Listeria-Bacteroides repeat domain"/>
    <property type="match status" value="9"/>
</dbReference>
<dbReference type="AlphaFoldDB" id="A0A449BDE9"/>
<name>A0A449BDE9_HAPAX</name>
<feature type="chain" id="PRO_5019255506" evidence="2">
    <location>
        <begin position="20"/>
        <end position="1272"/>
    </location>
</feature>
<dbReference type="STRING" id="1278311.GCA_000428705_00896"/>
<dbReference type="EMBL" id="LR215048">
    <property type="protein sequence ID" value="VEU80330.1"/>
    <property type="molecule type" value="Genomic_DNA"/>
</dbReference>
<dbReference type="RefSeq" id="WP_026390458.1">
    <property type="nucleotide sequence ID" value="NZ_LR215048.1"/>
</dbReference>
<evidence type="ECO:0000313" key="5">
    <source>
        <dbReference type="Proteomes" id="UP000289841"/>
    </source>
</evidence>
<gene>
    <name evidence="4" type="primary">inlA_3</name>
    <name evidence="4" type="ORF">NCTC10138_00699</name>
</gene>
<dbReference type="PROSITE" id="PS51412">
    <property type="entry name" value="MACPF_2"/>
    <property type="match status" value="1"/>
</dbReference>
<dbReference type="InterPro" id="IPR013378">
    <property type="entry name" value="InlB-like_B-rpt"/>
</dbReference>